<sequence>MTPSNWCLTKPHHQFLSNLLLRSVKPRTTMFPHMDFSVPQLQNPNNLAFQMQRFGVPLRHHLRLQPINLPNNMFVTKIQNFVLVPETGGRDERRGGLVR</sequence>
<reference evidence="1" key="1">
    <citation type="submission" date="2012-05" db="EMBL/GenBank/DDBJ databases">
        <authorList>
            <person name="Krishnakumar V."/>
            <person name="Cheung F."/>
            <person name="Xiao Y."/>
            <person name="Chan A."/>
            <person name="Moskal W.A."/>
            <person name="Town C.D."/>
        </authorList>
    </citation>
    <scope>NUCLEOTIDE SEQUENCE</scope>
</reference>
<dbReference type="EMBL" id="BT135697">
    <property type="protein sequence ID" value="AFK35492.1"/>
    <property type="molecule type" value="mRNA"/>
</dbReference>
<organism evidence="1">
    <name type="scientific">Lotus japonicus</name>
    <name type="common">Lotus corniculatus var. japonicus</name>
    <dbReference type="NCBI Taxonomy" id="34305"/>
    <lineage>
        <taxon>Eukaryota</taxon>
        <taxon>Viridiplantae</taxon>
        <taxon>Streptophyta</taxon>
        <taxon>Embryophyta</taxon>
        <taxon>Tracheophyta</taxon>
        <taxon>Spermatophyta</taxon>
        <taxon>Magnoliopsida</taxon>
        <taxon>eudicotyledons</taxon>
        <taxon>Gunneridae</taxon>
        <taxon>Pentapetalae</taxon>
        <taxon>rosids</taxon>
        <taxon>fabids</taxon>
        <taxon>Fabales</taxon>
        <taxon>Fabaceae</taxon>
        <taxon>Papilionoideae</taxon>
        <taxon>50 kb inversion clade</taxon>
        <taxon>NPAAA clade</taxon>
        <taxon>Hologalegina</taxon>
        <taxon>robinioid clade</taxon>
        <taxon>Loteae</taxon>
        <taxon>Lotus</taxon>
    </lineage>
</organism>
<protein>
    <submittedName>
        <fullName evidence="1">Uncharacterized protein</fullName>
    </submittedName>
</protein>
<evidence type="ECO:0000313" key="1">
    <source>
        <dbReference type="EMBL" id="AFK35492.1"/>
    </source>
</evidence>
<proteinExistence type="evidence at transcript level"/>
<dbReference type="AlphaFoldDB" id="I3S5F0"/>
<accession>I3S5F0</accession>
<name>I3S5F0_LOTJA</name>